<accession>A0AAD9P9X5</accession>
<evidence type="ECO:0000259" key="6">
    <source>
        <dbReference type="PROSITE" id="PS50262"/>
    </source>
</evidence>
<comment type="caution">
    <text evidence="7">The sequence shown here is derived from an EMBL/GenBank/DDBJ whole genome shotgun (WGS) entry which is preliminary data.</text>
</comment>
<feature type="transmembrane region" description="Helical" evidence="5">
    <location>
        <begin position="33"/>
        <end position="54"/>
    </location>
</feature>
<dbReference type="GO" id="GO:0008528">
    <property type="term" value="F:G protein-coupled peptide receptor activity"/>
    <property type="evidence" value="ECO:0007669"/>
    <property type="project" value="InterPro"/>
</dbReference>
<feature type="transmembrane region" description="Helical" evidence="5">
    <location>
        <begin position="66"/>
        <end position="91"/>
    </location>
</feature>
<comment type="subcellular location">
    <subcellularLocation>
        <location evidence="1">Membrane</location>
    </subcellularLocation>
</comment>
<protein>
    <recommendedName>
        <fullName evidence="6">G-protein coupled receptors family 1 profile domain-containing protein</fullName>
    </recommendedName>
</protein>
<dbReference type="EMBL" id="JAODUO010000068">
    <property type="protein sequence ID" value="KAK2190807.1"/>
    <property type="molecule type" value="Genomic_DNA"/>
</dbReference>
<evidence type="ECO:0000256" key="2">
    <source>
        <dbReference type="ARBA" id="ARBA00022692"/>
    </source>
</evidence>
<sequence>MDDLVTENMTLECVNVNGTLMQVSSSVALINGYFTPPVVLFTVITNILVCVVLLKPHMRNPTNTMLVSMALSDMFTGLVALPPYFFFYTMGRYVEYLPYDWCYIYECLTEYLPTLFHTASIWLTVALALQRYMCICHSTLANRWSTIPNVIVATGIIYVAATASQICRFFDSDYIPMSVPSAVDKRYLVDTCCVRRAAFIRDWLDAYFNIYYWFRIVFIHLIPCSSLVALNAILIIVMRTAQARRRQLLMQNRKTESRRLKDSNCTTFMLVVVVAVFLVVEFPLGIIITLYVIGNTFQVTALIMAFEVPSMYINFLIILSYPLNFFIYCVMSRQFRETFKRLFVPGSSRPVSSTQSHYQTIATENGLVGKSAVTADTRIRQSESSL</sequence>
<reference evidence="7" key="1">
    <citation type="journal article" date="2023" name="Mol. Biol. Evol.">
        <title>Third-Generation Sequencing Reveals the Adaptive Role of the Epigenome in Three Deep-Sea Polychaetes.</title>
        <authorList>
            <person name="Perez M."/>
            <person name="Aroh O."/>
            <person name="Sun Y."/>
            <person name="Lan Y."/>
            <person name="Juniper S.K."/>
            <person name="Young C.R."/>
            <person name="Angers B."/>
            <person name="Qian P.Y."/>
        </authorList>
    </citation>
    <scope>NUCLEOTIDE SEQUENCE</scope>
    <source>
        <strain evidence="7">R07B-5</strain>
    </source>
</reference>
<dbReference type="InterPro" id="IPR000276">
    <property type="entry name" value="GPCR_Rhodpsn"/>
</dbReference>
<keyword evidence="3 5" id="KW-1133">Transmembrane helix</keyword>
<dbReference type="Pfam" id="PF10324">
    <property type="entry name" value="7TM_GPCR_Srw"/>
    <property type="match status" value="1"/>
</dbReference>
<dbReference type="GO" id="GO:0016020">
    <property type="term" value="C:membrane"/>
    <property type="evidence" value="ECO:0007669"/>
    <property type="project" value="UniProtKB-SubCell"/>
</dbReference>
<feature type="transmembrane region" description="Helical" evidence="5">
    <location>
        <begin position="150"/>
        <end position="171"/>
    </location>
</feature>
<dbReference type="InterPro" id="IPR019427">
    <property type="entry name" value="7TM_GPCR_serpentine_rcpt_Srw"/>
</dbReference>
<gene>
    <name evidence="7" type="ORF">NP493_68g05028</name>
</gene>
<keyword evidence="4 5" id="KW-0472">Membrane</keyword>
<keyword evidence="2 5" id="KW-0812">Transmembrane</keyword>
<evidence type="ECO:0000256" key="5">
    <source>
        <dbReference type="SAM" id="Phobius"/>
    </source>
</evidence>
<keyword evidence="8" id="KW-1185">Reference proteome</keyword>
<dbReference type="PANTHER" id="PTHR47023:SF1">
    <property type="entry name" value="SEX PEPTIDE RECEPTOR"/>
    <property type="match status" value="1"/>
</dbReference>
<feature type="domain" description="G-protein coupled receptors family 1 profile" evidence="6">
    <location>
        <begin position="45"/>
        <end position="328"/>
    </location>
</feature>
<feature type="transmembrane region" description="Helical" evidence="5">
    <location>
        <begin position="212"/>
        <end position="237"/>
    </location>
</feature>
<dbReference type="Proteomes" id="UP001209878">
    <property type="component" value="Unassembled WGS sequence"/>
</dbReference>
<dbReference type="PROSITE" id="PS50262">
    <property type="entry name" value="G_PROTEIN_RECEP_F1_2"/>
    <property type="match status" value="1"/>
</dbReference>
<dbReference type="InterPro" id="IPR053071">
    <property type="entry name" value="GPCR1-related_rcpt"/>
</dbReference>
<proteinExistence type="predicted"/>
<dbReference type="PANTHER" id="PTHR47023">
    <property type="entry name" value="SEX PEPTIDE RECEPTOR"/>
    <property type="match status" value="1"/>
</dbReference>
<organism evidence="7 8">
    <name type="scientific">Ridgeia piscesae</name>
    <name type="common">Tubeworm</name>
    <dbReference type="NCBI Taxonomy" id="27915"/>
    <lineage>
        <taxon>Eukaryota</taxon>
        <taxon>Metazoa</taxon>
        <taxon>Spiralia</taxon>
        <taxon>Lophotrochozoa</taxon>
        <taxon>Annelida</taxon>
        <taxon>Polychaeta</taxon>
        <taxon>Sedentaria</taxon>
        <taxon>Canalipalpata</taxon>
        <taxon>Sabellida</taxon>
        <taxon>Siboglinidae</taxon>
        <taxon>Ridgeia</taxon>
    </lineage>
</organism>
<evidence type="ECO:0000256" key="3">
    <source>
        <dbReference type="ARBA" id="ARBA00022989"/>
    </source>
</evidence>
<feature type="transmembrane region" description="Helical" evidence="5">
    <location>
        <begin position="312"/>
        <end position="331"/>
    </location>
</feature>
<feature type="transmembrane region" description="Helical" evidence="5">
    <location>
        <begin position="111"/>
        <end position="129"/>
    </location>
</feature>
<evidence type="ECO:0000313" key="7">
    <source>
        <dbReference type="EMBL" id="KAK2190807.1"/>
    </source>
</evidence>
<name>A0AAD9P9X5_RIDPI</name>
<dbReference type="AlphaFoldDB" id="A0AAD9P9X5"/>
<dbReference type="PRINTS" id="PR00237">
    <property type="entry name" value="GPCRRHODOPSN"/>
</dbReference>
<evidence type="ECO:0000256" key="4">
    <source>
        <dbReference type="ARBA" id="ARBA00023136"/>
    </source>
</evidence>
<dbReference type="SUPFAM" id="SSF81321">
    <property type="entry name" value="Family A G protein-coupled receptor-like"/>
    <property type="match status" value="1"/>
</dbReference>
<dbReference type="Gene3D" id="1.20.1070.10">
    <property type="entry name" value="Rhodopsin 7-helix transmembrane proteins"/>
    <property type="match status" value="1"/>
</dbReference>
<dbReference type="CDD" id="cd14978">
    <property type="entry name" value="7tmA_FMRFamide_R-like"/>
    <property type="match status" value="1"/>
</dbReference>
<feature type="transmembrane region" description="Helical" evidence="5">
    <location>
        <begin position="268"/>
        <end position="292"/>
    </location>
</feature>
<dbReference type="InterPro" id="IPR017452">
    <property type="entry name" value="GPCR_Rhodpsn_7TM"/>
</dbReference>
<evidence type="ECO:0000256" key="1">
    <source>
        <dbReference type="ARBA" id="ARBA00004370"/>
    </source>
</evidence>
<evidence type="ECO:0000313" key="8">
    <source>
        <dbReference type="Proteomes" id="UP001209878"/>
    </source>
</evidence>